<evidence type="ECO:0000313" key="4">
    <source>
        <dbReference type="EMBL" id="MEF2967602.1"/>
    </source>
</evidence>
<proteinExistence type="inferred from homology"/>
<dbReference type="NCBIfam" id="TIGR02258">
    <property type="entry name" value="2_5_ligase"/>
    <property type="match status" value="1"/>
</dbReference>
<feature type="short sequence motif" description="HXTX 2" evidence="2">
    <location>
        <begin position="134"/>
        <end position="137"/>
    </location>
</feature>
<accession>A0ABU7VV56</accession>
<organism evidence="4 5">
    <name type="scientific">Paenibacillus haidiansis</name>
    <dbReference type="NCBI Taxonomy" id="1574488"/>
    <lineage>
        <taxon>Bacteria</taxon>
        <taxon>Bacillati</taxon>
        <taxon>Bacillota</taxon>
        <taxon>Bacilli</taxon>
        <taxon>Bacillales</taxon>
        <taxon>Paenibacillaceae</taxon>
        <taxon>Paenibacillus</taxon>
    </lineage>
</organism>
<dbReference type="InterPro" id="IPR009097">
    <property type="entry name" value="Cyclic_Pdiesterase"/>
</dbReference>
<feature type="domain" description="Phosphoesterase HXTX" evidence="3">
    <location>
        <begin position="14"/>
        <end position="98"/>
    </location>
</feature>
<name>A0ABU7VV56_9BACL</name>
<comment type="function">
    <text evidence="2">Hydrolyzes RNA 2',3'-cyclic phosphodiester to an RNA 2'-phosphomonoester.</text>
</comment>
<comment type="caution">
    <text evidence="4">The sequence shown here is derived from an EMBL/GenBank/DDBJ whole genome shotgun (WGS) entry which is preliminary data.</text>
</comment>
<dbReference type="Pfam" id="PF02834">
    <property type="entry name" value="LigT_PEase"/>
    <property type="match status" value="2"/>
</dbReference>
<comment type="catalytic activity">
    <reaction evidence="2">
        <text>a 3'-end 2',3'-cyclophospho-ribonucleotide-RNA + H2O = a 3'-end 2'-phospho-ribonucleotide-RNA + H(+)</text>
        <dbReference type="Rhea" id="RHEA:11828"/>
        <dbReference type="Rhea" id="RHEA-COMP:10464"/>
        <dbReference type="Rhea" id="RHEA-COMP:17353"/>
        <dbReference type="ChEBI" id="CHEBI:15377"/>
        <dbReference type="ChEBI" id="CHEBI:15378"/>
        <dbReference type="ChEBI" id="CHEBI:83064"/>
        <dbReference type="ChEBI" id="CHEBI:173113"/>
        <dbReference type="EC" id="3.1.4.58"/>
    </reaction>
</comment>
<feature type="short sequence motif" description="HXTX 1" evidence="2">
    <location>
        <begin position="47"/>
        <end position="50"/>
    </location>
</feature>
<feature type="active site" description="Proton donor" evidence="2">
    <location>
        <position position="47"/>
    </location>
</feature>
<dbReference type="InterPro" id="IPR014051">
    <property type="entry name" value="Phosphoesterase_HXTX"/>
</dbReference>
<protein>
    <recommendedName>
        <fullName evidence="2">RNA 2',3'-cyclic phosphodiesterase</fullName>
        <shortName evidence="2">RNA 2',3'-CPDase</shortName>
        <ecNumber evidence="2">3.1.4.58</ecNumber>
    </recommendedName>
</protein>
<dbReference type="Proteomes" id="UP001306950">
    <property type="component" value="Unassembled WGS sequence"/>
</dbReference>
<evidence type="ECO:0000313" key="5">
    <source>
        <dbReference type="Proteomes" id="UP001306950"/>
    </source>
</evidence>
<dbReference type="HAMAP" id="MF_01940">
    <property type="entry name" value="RNA_CPDase"/>
    <property type="match status" value="1"/>
</dbReference>
<feature type="active site" description="Proton acceptor" evidence="2">
    <location>
        <position position="134"/>
    </location>
</feature>
<gene>
    <name evidence="4" type="primary">thpR</name>
    <name evidence="4" type="ORF">V3851_17375</name>
</gene>
<keyword evidence="1 2" id="KW-0378">Hydrolase</keyword>
<evidence type="ECO:0000256" key="2">
    <source>
        <dbReference type="HAMAP-Rule" id="MF_01940"/>
    </source>
</evidence>
<dbReference type="EMBL" id="JAZHPZ010000009">
    <property type="protein sequence ID" value="MEF2967602.1"/>
    <property type="molecule type" value="Genomic_DNA"/>
</dbReference>
<comment type="similarity">
    <text evidence="2">Belongs to the 2H phosphoesterase superfamily. ThpR family.</text>
</comment>
<dbReference type="InterPro" id="IPR004175">
    <property type="entry name" value="RNA_CPDase"/>
</dbReference>
<dbReference type="PANTHER" id="PTHR35561:SF1">
    <property type="entry name" value="RNA 2',3'-CYCLIC PHOSPHODIESTERASE"/>
    <property type="match status" value="1"/>
</dbReference>
<dbReference type="Gene3D" id="3.90.1140.10">
    <property type="entry name" value="Cyclic phosphodiesterase"/>
    <property type="match status" value="1"/>
</dbReference>
<reference evidence="4 5" key="1">
    <citation type="submission" date="2024-02" db="EMBL/GenBank/DDBJ databases">
        <title>A nitrogen-fixing paenibacillus bacterium.</title>
        <authorList>
            <person name="Zhang W.L."/>
            <person name="Chen S.F."/>
        </authorList>
    </citation>
    <scope>NUCLEOTIDE SEQUENCE [LARGE SCALE GENOMIC DNA]</scope>
    <source>
        <strain evidence="4 5">M1</strain>
    </source>
</reference>
<sequence>MENIVESWRIFIAIPLPKAIKETLSAWSEGQKSAWEFAKWVHPEDYHITVQFLGDTPANRIREIKQMLERTAAQSPAFSLEVAKCGTFGAPAAPRVLWAGVEGELKALRELQAKIATASTELGFTPEERPYNPHITLARKYRGHGRFDPDSLRLASADFGTWKADAIVIYRTHMNRKPMYEEVARVLLKA</sequence>
<keyword evidence="5" id="KW-1185">Reference proteome</keyword>
<dbReference type="PANTHER" id="PTHR35561">
    <property type="entry name" value="RNA 2',3'-CYCLIC PHOSPHODIESTERASE"/>
    <property type="match status" value="1"/>
</dbReference>
<evidence type="ECO:0000256" key="1">
    <source>
        <dbReference type="ARBA" id="ARBA00022801"/>
    </source>
</evidence>
<feature type="domain" description="Phosphoesterase HXTX" evidence="3">
    <location>
        <begin position="106"/>
        <end position="180"/>
    </location>
</feature>
<evidence type="ECO:0000259" key="3">
    <source>
        <dbReference type="Pfam" id="PF02834"/>
    </source>
</evidence>
<dbReference type="RefSeq" id="WP_331847822.1">
    <property type="nucleotide sequence ID" value="NZ_JAZHPZ010000009.1"/>
</dbReference>
<dbReference type="SUPFAM" id="SSF55144">
    <property type="entry name" value="LigT-like"/>
    <property type="match status" value="1"/>
</dbReference>
<dbReference type="EC" id="3.1.4.58" evidence="2"/>